<keyword evidence="2" id="KW-1185">Reference proteome</keyword>
<protein>
    <submittedName>
        <fullName evidence="1">Uncharacterized protein</fullName>
    </submittedName>
</protein>
<name>A0ACC1X5Z0_MELAZ</name>
<accession>A0ACC1X5Z0</accession>
<proteinExistence type="predicted"/>
<gene>
    <name evidence="1" type="ORF">OWV82_020389</name>
</gene>
<dbReference type="Proteomes" id="UP001164539">
    <property type="component" value="Chromosome 11"/>
</dbReference>
<organism evidence="1 2">
    <name type="scientific">Melia azedarach</name>
    <name type="common">Chinaberry tree</name>
    <dbReference type="NCBI Taxonomy" id="155640"/>
    <lineage>
        <taxon>Eukaryota</taxon>
        <taxon>Viridiplantae</taxon>
        <taxon>Streptophyta</taxon>
        <taxon>Embryophyta</taxon>
        <taxon>Tracheophyta</taxon>
        <taxon>Spermatophyta</taxon>
        <taxon>Magnoliopsida</taxon>
        <taxon>eudicotyledons</taxon>
        <taxon>Gunneridae</taxon>
        <taxon>Pentapetalae</taxon>
        <taxon>rosids</taxon>
        <taxon>malvids</taxon>
        <taxon>Sapindales</taxon>
        <taxon>Meliaceae</taxon>
        <taxon>Melia</taxon>
    </lineage>
</organism>
<evidence type="ECO:0000313" key="1">
    <source>
        <dbReference type="EMBL" id="KAJ4706777.1"/>
    </source>
</evidence>
<evidence type="ECO:0000313" key="2">
    <source>
        <dbReference type="Proteomes" id="UP001164539"/>
    </source>
</evidence>
<sequence>MVLGKGKILPMKLYPANLIGPSEFEENQQLSITEQSLVHQPKVSELHTPCGFAEDQQLPSKEQSVSILNHKPELSEDHFHTPSNSSLRQNQQLSNEQQCLSLSPHQPEPEYTLDTPSDSKQNQQPPTTATSDDDIFSLIDFSDEFLSAWPLYLASAPEPPVLRFLEGLTDCYLDCQKSLLVQQEDSSDFFYVYCQIQ</sequence>
<comment type="caution">
    <text evidence="1">The sequence shown here is derived from an EMBL/GenBank/DDBJ whole genome shotgun (WGS) entry which is preliminary data.</text>
</comment>
<reference evidence="1 2" key="1">
    <citation type="journal article" date="2023" name="Science">
        <title>Complex scaffold remodeling in plant triterpene biosynthesis.</title>
        <authorList>
            <person name="De La Pena R."/>
            <person name="Hodgson H."/>
            <person name="Liu J.C."/>
            <person name="Stephenson M.J."/>
            <person name="Martin A.C."/>
            <person name="Owen C."/>
            <person name="Harkess A."/>
            <person name="Leebens-Mack J."/>
            <person name="Jimenez L.E."/>
            <person name="Osbourn A."/>
            <person name="Sattely E.S."/>
        </authorList>
    </citation>
    <scope>NUCLEOTIDE SEQUENCE [LARGE SCALE GENOMIC DNA]</scope>
    <source>
        <strain evidence="2">cv. JPN11</strain>
        <tissue evidence="1">Leaf</tissue>
    </source>
</reference>
<dbReference type="EMBL" id="CM051404">
    <property type="protein sequence ID" value="KAJ4706777.1"/>
    <property type="molecule type" value="Genomic_DNA"/>
</dbReference>